<dbReference type="PROSITE" id="PS50077">
    <property type="entry name" value="HEAT_REPEAT"/>
    <property type="match status" value="1"/>
</dbReference>
<dbReference type="InterPro" id="IPR021133">
    <property type="entry name" value="HEAT_type_2"/>
</dbReference>
<dbReference type="InterPro" id="IPR011989">
    <property type="entry name" value="ARM-like"/>
</dbReference>
<dbReference type="Gene3D" id="1.25.10.10">
    <property type="entry name" value="Leucine-rich Repeat Variant"/>
    <property type="match status" value="1"/>
</dbReference>
<dbReference type="AlphaFoldDB" id="A0A7J6V6C7"/>
<keyword evidence="4" id="KW-1185">Reference proteome</keyword>
<reference evidence="3 4" key="1">
    <citation type="submission" date="2020-06" db="EMBL/GenBank/DDBJ databases">
        <title>Transcriptomic and genomic resources for Thalictrum thalictroides and T. hernandezii: Facilitating candidate gene discovery in an emerging model plant lineage.</title>
        <authorList>
            <person name="Arias T."/>
            <person name="Riano-Pachon D.M."/>
            <person name="Di Stilio V.S."/>
        </authorList>
    </citation>
    <scope>NUCLEOTIDE SEQUENCE [LARGE SCALE GENOMIC DNA]</scope>
    <source>
        <strain evidence="4">cv. WT478/WT964</strain>
        <tissue evidence="3">Leaves</tissue>
    </source>
</reference>
<dbReference type="OrthoDB" id="340346at2759"/>
<dbReference type="GO" id="GO:0000159">
    <property type="term" value="C:protein phosphatase type 2A complex"/>
    <property type="evidence" value="ECO:0007669"/>
    <property type="project" value="TreeGrafter"/>
</dbReference>
<organism evidence="3 4">
    <name type="scientific">Thalictrum thalictroides</name>
    <name type="common">Rue-anemone</name>
    <name type="synonym">Anemone thalictroides</name>
    <dbReference type="NCBI Taxonomy" id="46969"/>
    <lineage>
        <taxon>Eukaryota</taxon>
        <taxon>Viridiplantae</taxon>
        <taxon>Streptophyta</taxon>
        <taxon>Embryophyta</taxon>
        <taxon>Tracheophyta</taxon>
        <taxon>Spermatophyta</taxon>
        <taxon>Magnoliopsida</taxon>
        <taxon>Ranunculales</taxon>
        <taxon>Ranunculaceae</taxon>
        <taxon>Thalictroideae</taxon>
        <taxon>Thalictrum</taxon>
    </lineage>
</organism>
<dbReference type="PANTHER" id="PTHR10648:SF4">
    <property type="entry name" value="PROTEIN PHOSPHATASE 2 (FORMERLY 2A), REGULATORY SUBUNIT A, BETA ISOFORM-RELATED"/>
    <property type="match status" value="1"/>
</dbReference>
<comment type="caution">
    <text evidence="3">The sequence shown here is derived from an EMBL/GenBank/DDBJ whole genome shotgun (WGS) entry which is preliminary data.</text>
</comment>
<dbReference type="EMBL" id="JABWDY010037247">
    <property type="protein sequence ID" value="KAF5180556.1"/>
    <property type="molecule type" value="Genomic_DNA"/>
</dbReference>
<proteinExistence type="predicted"/>
<dbReference type="InterPro" id="IPR051023">
    <property type="entry name" value="PP2A_Regulatory_Subunit_A"/>
</dbReference>
<gene>
    <name evidence="3" type="ORF">FRX31_029857</name>
</gene>
<dbReference type="GO" id="GO:0019888">
    <property type="term" value="F:protein phosphatase regulator activity"/>
    <property type="evidence" value="ECO:0007669"/>
    <property type="project" value="TreeGrafter"/>
</dbReference>
<dbReference type="GO" id="GO:0005634">
    <property type="term" value="C:nucleus"/>
    <property type="evidence" value="ECO:0007669"/>
    <property type="project" value="TreeGrafter"/>
</dbReference>
<dbReference type="InterPro" id="IPR016024">
    <property type="entry name" value="ARM-type_fold"/>
</dbReference>
<sequence length="191" mass="21562">LLRPICLSLLKDEYPYVKVRAITNFEQLAKIICLDQHVSVLLDTVLHLGENKDWRIRHAVIQCMPLFADQLGQNFFDRAVCRYCMQTLGDQVSSVYDAAVKSLKLLAVKFGVEWVVDHLLPQYLNVVNNFEGDSGQKSLGVISDILGPKLTFSKLVPMIINAPTVDRIVPEMEISVERICSLIVEECCNNL</sequence>
<dbReference type="GO" id="GO:0005829">
    <property type="term" value="C:cytosol"/>
    <property type="evidence" value="ECO:0007669"/>
    <property type="project" value="TreeGrafter"/>
</dbReference>
<keyword evidence="1" id="KW-0677">Repeat</keyword>
<dbReference type="SUPFAM" id="SSF48371">
    <property type="entry name" value="ARM repeat"/>
    <property type="match status" value="1"/>
</dbReference>
<feature type="non-terminal residue" evidence="3">
    <location>
        <position position="1"/>
    </location>
</feature>
<name>A0A7J6V6C7_THATH</name>
<dbReference type="Proteomes" id="UP000554482">
    <property type="component" value="Unassembled WGS sequence"/>
</dbReference>
<evidence type="ECO:0000256" key="2">
    <source>
        <dbReference type="PROSITE-ProRule" id="PRU00103"/>
    </source>
</evidence>
<dbReference type="PANTHER" id="PTHR10648">
    <property type="entry name" value="SERINE/THREONINE-PROTEIN PHOSPHATASE PP2A 65 KDA REGULATORY SUBUNIT"/>
    <property type="match status" value="1"/>
</dbReference>
<evidence type="ECO:0000313" key="3">
    <source>
        <dbReference type="EMBL" id="KAF5180556.1"/>
    </source>
</evidence>
<evidence type="ECO:0000256" key="1">
    <source>
        <dbReference type="ARBA" id="ARBA00022737"/>
    </source>
</evidence>
<evidence type="ECO:0000313" key="4">
    <source>
        <dbReference type="Proteomes" id="UP000554482"/>
    </source>
</evidence>
<protein>
    <submittedName>
        <fullName evidence="3">Serine/threonine protein phosphatase type 2A regulatory subunit A</fullName>
    </submittedName>
</protein>
<feature type="repeat" description="HEAT" evidence="2">
    <location>
        <begin position="41"/>
        <end position="78"/>
    </location>
</feature>
<accession>A0A7J6V6C7</accession>